<proteinExistence type="predicted"/>
<dbReference type="InterPro" id="IPR023214">
    <property type="entry name" value="HAD_sf"/>
</dbReference>
<dbReference type="InterPro" id="IPR023198">
    <property type="entry name" value="PGP-like_dom2"/>
</dbReference>
<dbReference type="InterPro" id="IPR050155">
    <property type="entry name" value="HAD-like_hydrolase_sf"/>
</dbReference>
<dbReference type="SFLD" id="SFLDS00003">
    <property type="entry name" value="Haloacid_Dehalogenase"/>
    <property type="match status" value="1"/>
</dbReference>
<dbReference type="Gene3D" id="1.10.150.240">
    <property type="entry name" value="Putative phosphatase, domain 2"/>
    <property type="match status" value="1"/>
</dbReference>
<dbReference type="PANTHER" id="PTHR43434:SF1">
    <property type="entry name" value="PHOSPHOGLYCOLATE PHOSPHATASE"/>
    <property type="match status" value="1"/>
</dbReference>
<dbReference type="SFLD" id="SFLDG01129">
    <property type="entry name" value="C1.5:_HAD__Beta-PGM__Phosphata"/>
    <property type="match status" value="1"/>
</dbReference>
<dbReference type="GO" id="GO:0008967">
    <property type="term" value="F:phosphoglycolate phosphatase activity"/>
    <property type="evidence" value="ECO:0007669"/>
    <property type="project" value="TreeGrafter"/>
</dbReference>
<protein>
    <recommendedName>
        <fullName evidence="3">Haloacid dehalogenase</fullName>
    </recommendedName>
</protein>
<evidence type="ECO:0008006" key="3">
    <source>
        <dbReference type="Google" id="ProtNLM"/>
    </source>
</evidence>
<dbReference type="GO" id="GO:0006281">
    <property type="term" value="P:DNA repair"/>
    <property type="evidence" value="ECO:0007669"/>
    <property type="project" value="TreeGrafter"/>
</dbReference>
<sequence>MINNIIFDWSGVIKDCVLDQFICVNKIFKHFGAKEITFEEFQENWRQPYMDFYNKYMPNVTLKEEQAVYQRVSAENPKAKEYPGISDLIKKLKKIGKVMVVLSSDSPNTLLPEIKSFGLENIFDDMVINVYHKEEGVYELMRRNNFDKKNTIFVGDSNHEIEVGKKVGIKTLAVTWGFSSERSLKSKNPDFIAHNLKELEKIIK</sequence>
<accession>A0A1G2I7T9</accession>
<dbReference type="EMBL" id="MHOX01000036">
    <property type="protein sequence ID" value="OGZ70108.1"/>
    <property type="molecule type" value="Genomic_DNA"/>
</dbReference>
<evidence type="ECO:0000313" key="2">
    <source>
        <dbReference type="Proteomes" id="UP000176308"/>
    </source>
</evidence>
<gene>
    <name evidence="1" type="ORF">A2904_00435</name>
</gene>
<dbReference type="Pfam" id="PF13419">
    <property type="entry name" value="HAD_2"/>
    <property type="match status" value="1"/>
</dbReference>
<dbReference type="InterPro" id="IPR041492">
    <property type="entry name" value="HAD_2"/>
</dbReference>
<dbReference type="AlphaFoldDB" id="A0A1G2I7T9"/>
<dbReference type="InterPro" id="IPR036412">
    <property type="entry name" value="HAD-like_sf"/>
</dbReference>
<comment type="caution">
    <text evidence="1">The sequence shown here is derived from an EMBL/GenBank/DDBJ whole genome shotgun (WGS) entry which is preliminary data.</text>
</comment>
<organism evidence="1 2">
    <name type="scientific">Candidatus Staskawiczbacteria bacterium RIFCSPLOWO2_01_FULL_33_9</name>
    <dbReference type="NCBI Taxonomy" id="1802211"/>
    <lineage>
        <taxon>Bacteria</taxon>
        <taxon>Candidatus Staskawicziibacteriota</taxon>
    </lineage>
</organism>
<dbReference type="GO" id="GO:0005829">
    <property type="term" value="C:cytosol"/>
    <property type="evidence" value="ECO:0007669"/>
    <property type="project" value="TreeGrafter"/>
</dbReference>
<dbReference type="Gene3D" id="3.40.50.1000">
    <property type="entry name" value="HAD superfamily/HAD-like"/>
    <property type="match status" value="1"/>
</dbReference>
<evidence type="ECO:0000313" key="1">
    <source>
        <dbReference type="EMBL" id="OGZ70108.1"/>
    </source>
</evidence>
<dbReference type="Proteomes" id="UP000176308">
    <property type="component" value="Unassembled WGS sequence"/>
</dbReference>
<dbReference type="SUPFAM" id="SSF56784">
    <property type="entry name" value="HAD-like"/>
    <property type="match status" value="1"/>
</dbReference>
<name>A0A1G2I7T9_9BACT</name>
<reference evidence="1 2" key="1">
    <citation type="journal article" date="2016" name="Nat. Commun.">
        <title>Thousands of microbial genomes shed light on interconnected biogeochemical processes in an aquifer system.</title>
        <authorList>
            <person name="Anantharaman K."/>
            <person name="Brown C.T."/>
            <person name="Hug L.A."/>
            <person name="Sharon I."/>
            <person name="Castelle C.J."/>
            <person name="Probst A.J."/>
            <person name="Thomas B.C."/>
            <person name="Singh A."/>
            <person name="Wilkins M.J."/>
            <person name="Karaoz U."/>
            <person name="Brodie E.L."/>
            <person name="Williams K.H."/>
            <person name="Hubbard S.S."/>
            <person name="Banfield J.F."/>
        </authorList>
    </citation>
    <scope>NUCLEOTIDE SEQUENCE [LARGE SCALE GENOMIC DNA]</scope>
</reference>
<dbReference type="PANTHER" id="PTHR43434">
    <property type="entry name" value="PHOSPHOGLYCOLATE PHOSPHATASE"/>
    <property type="match status" value="1"/>
</dbReference>